<dbReference type="Pfam" id="PF01656">
    <property type="entry name" value="CbiA"/>
    <property type="match status" value="1"/>
</dbReference>
<evidence type="ECO:0000259" key="2">
    <source>
        <dbReference type="Pfam" id="PF01656"/>
    </source>
</evidence>
<dbReference type="STRING" id="1848.SAMN05443637_1103"/>
<keyword evidence="3" id="KW-0966">Cell projection</keyword>
<evidence type="ECO:0000313" key="4">
    <source>
        <dbReference type="Proteomes" id="UP000184363"/>
    </source>
</evidence>
<dbReference type="Gene3D" id="3.40.50.300">
    <property type="entry name" value="P-loop containing nucleotide triphosphate hydrolases"/>
    <property type="match status" value="1"/>
</dbReference>
<dbReference type="EMBL" id="FRAP01000010">
    <property type="protein sequence ID" value="SHK67070.1"/>
    <property type="molecule type" value="Genomic_DNA"/>
</dbReference>
<dbReference type="InterPro" id="IPR002586">
    <property type="entry name" value="CobQ/CobB/MinD/ParA_Nub-bd_dom"/>
</dbReference>
<feature type="compositionally biased region" description="Acidic residues" evidence="1">
    <location>
        <begin position="65"/>
        <end position="81"/>
    </location>
</feature>
<dbReference type="PANTHER" id="PTHR43384:SF14">
    <property type="entry name" value="ESX-1 SECRETION-ASSOCIATED PROTEIN ESPI"/>
    <property type="match status" value="1"/>
</dbReference>
<feature type="compositionally biased region" description="Basic and acidic residues" evidence="1">
    <location>
        <begin position="116"/>
        <end position="130"/>
    </location>
</feature>
<dbReference type="GO" id="GO:0005524">
    <property type="term" value="F:ATP binding"/>
    <property type="evidence" value="ECO:0007669"/>
    <property type="project" value="TreeGrafter"/>
</dbReference>
<sequence length="447" mass="47853">MTAPYRGGDFFVPADDPPPQTPQERPLPTVRPTPSGSLFLPAGVRPADDSPRPIGWAFGRATGPDPDDDDDEGGGEDEDPEPALWLPGPLPAWPSRPVRPDQEPKPRPRMLPTRPQRRERAPRPAVDWRGRPVAPGLTSDAVVRRRPARPGPGWRRVVFDLTGGRWNPGPGAIAAARSERLRQIRRPLRDCHRIAVLSVKGGVGKTTVTAMLGLTFAQLRGDRVLAIDANPDLGTLADRLTGDTEVGMQHLLDFLSDRPAFSIGDIESFMSTTERLHVLAGSQEPGHGSAFTPDEYEEAIEALSSCYTVLVIDTGTGLSHAALAGVLATTHGVVIVGEPTVDAASRASMTLDWLAGSGYPQLAADAIVVMSQDRGCAEIDERVIREHFGPRCAAVVDVPADPHLGTGGRIDVAACQPATIEAFEELAAAVTAAFPEPGPRRRPREGR</sequence>
<gene>
    <name evidence="3" type="ORF">SAMN05443637_1103</name>
</gene>
<keyword evidence="3" id="KW-0969">Cilium</keyword>
<organism evidence="3 4">
    <name type="scientific">Pseudonocardia thermophila</name>
    <dbReference type="NCBI Taxonomy" id="1848"/>
    <lineage>
        <taxon>Bacteria</taxon>
        <taxon>Bacillati</taxon>
        <taxon>Actinomycetota</taxon>
        <taxon>Actinomycetes</taxon>
        <taxon>Pseudonocardiales</taxon>
        <taxon>Pseudonocardiaceae</taxon>
        <taxon>Pseudonocardia</taxon>
    </lineage>
</organism>
<name>A0A1M6UD22_PSETH</name>
<dbReference type="GO" id="GO:0016887">
    <property type="term" value="F:ATP hydrolysis activity"/>
    <property type="evidence" value="ECO:0007669"/>
    <property type="project" value="TreeGrafter"/>
</dbReference>
<feature type="region of interest" description="Disordered" evidence="1">
    <location>
        <begin position="1"/>
        <end position="133"/>
    </location>
</feature>
<accession>A0A1M6UD22</accession>
<proteinExistence type="predicted"/>
<keyword evidence="4" id="KW-1185">Reference proteome</keyword>
<dbReference type="GO" id="GO:0009898">
    <property type="term" value="C:cytoplasmic side of plasma membrane"/>
    <property type="evidence" value="ECO:0007669"/>
    <property type="project" value="TreeGrafter"/>
</dbReference>
<dbReference type="GO" id="GO:0051782">
    <property type="term" value="P:negative regulation of cell division"/>
    <property type="evidence" value="ECO:0007669"/>
    <property type="project" value="TreeGrafter"/>
</dbReference>
<dbReference type="RefSeq" id="WP_073457529.1">
    <property type="nucleotide sequence ID" value="NZ_CALGVN010000001.1"/>
</dbReference>
<dbReference type="InterPro" id="IPR050625">
    <property type="entry name" value="ParA/MinD_ATPase"/>
</dbReference>
<dbReference type="PANTHER" id="PTHR43384">
    <property type="entry name" value="SEPTUM SITE-DETERMINING PROTEIN MIND HOMOLOG, CHLOROPLASTIC-RELATED"/>
    <property type="match status" value="1"/>
</dbReference>
<keyword evidence="3" id="KW-0282">Flagellum</keyword>
<feature type="domain" description="CobQ/CobB/MinD/ParA nucleotide binding" evidence="2">
    <location>
        <begin position="194"/>
        <end position="253"/>
    </location>
</feature>
<dbReference type="SUPFAM" id="SSF52540">
    <property type="entry name" value="P-loop containing nucleoside triphosphate hydrolases"/>
    <property type="match status" value="1"/>
</dbReference>
<protein>
    <submittedName>
        <fullName evidence="3">MinD-like ATPase involved in chromosome partitioning or flagellar assembly</fullName>
    </submittedName>
</protein>
<dbReference type="Proteomes" id="UP000184363">
    <property type="component" value="Unassembled WGS sequence"/>
</dbReference>
<dbReference type="AlphaFoldDB" id="A0A1M6UD22"/>
<reference evidence="3 4" key="1">
    <citation type="submission" date="2016-11" db="EMBL/GenBank/DDBJ databases">
        <authorList>
            <person name="Jaros S."/>
            <person name="Januszkiewicz K."/>
            <person name="Wedrychowicz H."/>
        </authorList>
    </citation>
    <scope>NUCLEOTIDE SEQUENCE [LARGE SCALE GENOMIC DNA]</scope>
    <source>
        <strain evidence="3 4">DSM 43832</strain>
    </source>
</reference>
<dbReference type="OrthoDB" id="3204399at2"/>
<evidence type="ECO:0000256" key="1">
    <source>
        <dbReference type="SAM" id="MobiDB-lite"/>
    </source>
</evidence>
<dbReference type="InterPro" id="IPR027417">
    <property type="entry name" value="P-loop_NTPase"/>
</dbReference>
<dbReference type="GO" id="GO:0005829">
    <property type="term" value="C:cytosol"/>
    <property type="evidence" value="ECO:0007669"/>
    <property type="project" value="TreeGrafter"/>
</dbReference>
<evidence type="ECO:0000313" key="3">
    <source>
        <dbReference type="EMBL" id="SHK67070.1"/>
    </source>
</evidence>